<accession>A0A3P6QZD3</accession>
<dbReference type="AlphaFoldDB" id="A0A3P6QZD3"/>
<evidence type="ECO:0000313" key="2">
    <source>
        <dbReference type="Proteomes" id="UP000271098"/>
    </source>
</evidence>
<organism evidence="1 2">
    <name type="scientific">Gongylonema pulchrum</name>
    <dbReference type="NCBI Taxonomy" id="637853"/>
    <lineage>
        <taxon>Eukaryota</taxon>
        <taxon>Metazoa</taxon>
        <taxon>Ecdysozoa</taxon>
        <taxon>Nematoda</taxon>
        <taxon>Chromadorea</taxon>
        <taxon>Rhabditida</taxon>
        <taxon>Spirurina</taxon>
        <taxon>Spiruromorpha</taxon>
        <taxon>Spiruroidea</taxon>
        <taxon>Gongylonematidae</taxon>
        <taxon>Gongylonema</taxon>
    </lineage>
</organism>
<dbReference type="EMBL" id="UYRT01008899">
    <property type="protein sequence ID" value="VDK46155.1"/>
    <property type="molecule type" value="Genomic_DNA"/>
</dbReference>
<keyword evidence="2" id="KW-1185">Reference proteome</keyword>
<proteinExistence type="predicted"/>
<gene>
    <name evidence="1" type="ORF">GPUH_LOCUS4606</name>
</gene>
<dbReference type="Proteomes" id="UP000271098">
    <property type="component" value="Unassembled WGS sequence"/>
</dbReference>
<name>A0A3P6QZD3_9BILA</name>
<reference evidence="1 2" key="1">
    <citation type="submission" date="2018-11" db="EMBL/GenBank/DDBJ databases">
        <authorList>
            <consortium name="Pathogen Informatics"/>
        </authorList>
    </citation>
    <scope>NUCLEOTIDE SEQUENCE [LARGE SCALE GENOMIC DNA]</scope>
</reference>
<evidence type="ECO:0000313" key="1">
    <source>
        <dbReference type="EMBL" id="VDK46155.1"/>
    </source>
</evidence>
<protein>
    <submittedName>
        <fullName evidence="1">Uncharacterized protein</fullName>
    </submittedName>
</protein>
<sequence length="108" mass="12496">MFQPQYKHVTDFQAVGDFREAPEDSLEEILHRRQYNRRVLLARAADGPSYIIIRHLIGLKNESRVVIPMKNNGESKEPLLGTQKFVTLRNLVNHGDQDNQQFILRPAS</sequence>